<reference evidence="4" key="1">
    <citation type="submission" date="2016-10" db="EMBL/GenBank/DDBJ databases">
        <authorList>
            <person name="de Groot N.N."/>
        </authorList>
    </citation>
    <scope>NUCLEOTIDE SEQUENCE</scope>
</reference>
<evidence type="ECO:0000256" key="1">
    <source>
        <dbReference type="ARBA" id="ARBA00022741"/>
    </source>
</evidence>
<dbReference type="Pfam" id="PF22335">
    <property type="entry name" value="Cas10-Cmr2_palm2"/>
    <property type="match status" value="1"/>
</dbReference>
<feature type="domain" description="Cas10/Cmr2 second palm" evidence="3">
    <location>
        <begin position="179"/>
        <end position="308"/>
    </location>
</feature>
<dbReference type="Gene3D" id="3.30.70.270">
    <property type="match status" value="1"/>
</dbReference>
<dbReference type="AlphaFoldDB" id="A0A1W1C7J9"/>
<dbReference type="EMBL" id="FPHG01000048">
    <property type="protein sequence ID" value="SFV61756.1"/>
    <property type="molecule type" value="Genomic_DNA"/>
</dbReference>
<evidence type="ECO:0000313" key="4">
    <source>
        <dbReference type="EMBL" id="SFV61756.1"/>
    </source>
</evidence>
<dbReference type="GO" id="GO:0000166">
    <property type="term" value="F:nucleotide binding"/>
    <property type="evidence" value="ECO:0007669"/>
    <property type="project" value="UniProtKB-KW"/>
</dbReference>
<keyword evidence="1" id="KW-0547">Nucleotide-binding</keyword>
<sequence length="470" mass="53713">MSKYLYGASVQGIQDFIFATNKLQEIVGASEIVKSIADIFKKKYNPDEILINTAGNIKAIFDTKEACQKVVLEFPKIISQMAYGITISQAVVAFDGEAKDYINELEKRLKIQRNKPSIPLDISINIMKLNPKTARAKINQDEDMATSQKLKANREFYKKNPTVTEFKDFSYMKNSKGKIAVIHIDGNGLGKIVKDLGEKLSAFSIELDKATKKAVKDAKKDSMHIREVIVGGDDVTVICNANDALAFTKNFLTNFEDETKRIKELEGIKDKLTACAGIAYCNEKYPFHYAVDLAETLCGVAKNHSNREHSCLMFHNIQGSHYQSWDKFVEDELTIRNDTQTIRCDFGAYYLDKEDEANISDFINTLEAYRCDNSPISRLRDWLSELYKSDKNAQNLLHRINTITKQNDNWKCEIMNNNLKFFDKNLSNDTLIIEKHTQKEREEIKKNPDKAFKRTPIYDILQILSITEAK</sequence>
<organism evidence="4">
    <name type="scientific">hydrothermal vent metagenome</name>
    <dbReference type="NCBI Taxonomy" id="652676"/>
    <lineage>
        <taxon>unclassified sequences</taxon>
        <taxon>metagenomes</taxon>
        <taxon>ecological metagenomes</taxon>
    </lineage>
</organism>
<evidence type="ECO:0000259" key="3">
    <source>
        <dbReference type="Pfam" id="PF22335"/>
    </source>
</evidence>
<accession>A0A1W1C7J9</accession>
<evidence type="ECO:0000256" key="2">
    <source>
        <dbReference type="ARBA" id="ARBA00023118"/>
    </source>
</evidence>
<protein>
    <recommendedName>
        <fullName evidence="3">Cas10/Cmr2 second palm domain-containing protein</fullName>
    </recommendedName>
</protein>
<dbReference type="GO" id="GO:0051607">
    <property type="term" value="P:defense response to virus"/>
    <property type="evidence" value="ECO:0007669"/>
    <property type="project" value="UniProtKB-KW"/>
</dbReference>
<keyword evidence="2" id="KW-0051">Antiviral defense</keyword>
<gene>
    <name evidence="4" type="ORF">MNB_SV-9-1498</name>
</gene>
<name>A0A1W1C7J9_9ZZZZ</name>
<proteinExistence type="predicted"/>
<dbReference type="InterPro" id="IPR054767">
    <property type="entry name" value="Cas10-Cmr2_palm2"/>
</dbReference>
<dbReference type="InterPro" id="IPR043128">
    <property type="entry name" value="Rev_trsase/Diguanyl_cyclase"/>
</dbReference>